<accession>A0A158C590</accession>
<dbReference type="EMBL" id="FCOE02000016">
    <property type="protein sequence ID" value="SAK77473.1"/>
    <property type="molecule type" value="Genomic_DNA"/>
</dbReference>
<keyword evidence="1" id="KW-1133">Transmembrane helix</keyword>
<protein>
    <recommendedName>
        <fullName evidence="4">DUF1634 domain-containing protein</fullName>
    </recommendedName>
</protein>
<keyword evidence="1" id="KW-0812">Transmembrane</keyword>
<keyword evidence="3" id="KW-1185">Reference proteome</keyword>
<evidence type="ECO:0000313" key="2">
    <source>
        <dbReference type="EMBL" id="SAK77473.1"/>
    </source>
</evidence>
<organism evidence="2 3">
    <name type="scientific">Caballeronia pedi</name>
    <dbReference type="NCBI Taxonomy" id="1777141"/>
    <lineage>
        <taxon>Bacteria</taxon>
        <taxon>Pseudomonadati</taxon>
        <taxon>Pseudomonadota</taxon>
        <taxon>Betaproteobacteria</taxon>
        <taxon>Burkholderiales</taxon>
        <taxon>Burkholderiaceae</taxon>
        <taxon>Caballeronia</taxon>
    </lineage>
</organism>
<proteinExistence type="predicted"/>
<feature type="transmembrane region" description="Helical" evidence="1">
    <location>
        <begin position="12"/>
        <end position="34"/>
    </location>
</feature>
<comment type="caution">
    <text evidence="2">The sequence shown here is derived from an EMBL/GenBank/DDBJ whole genome shotgun (WGS) entry which is preliminary data.</text>
</comment>
<feature type="transmembrane region" description="Helical" evidence="1">
    <location>
        <begin position="40"/>
        <end position="62"/>
    </location>
</feature>
<dbReference type="RefSeq" id="WP_061177011.1">
    <property type="nucleotide sequence ID" value="NZ_FCOE02000016.1"/>
</dbReference>
<dbReference type="Pfam" id="PF07843">
    <property type="entry name" value="DUF1634"/>
    <property type="match status" value="1"/>
</dbReference>
<sequence length="96" mass="9850">MTKPHASASLDRLLAGFLQCGTWAACALTGAGLIFGTKALTAGVALFILLPVLRVVLMFGVFARQRNVLYAAITATVLAVIVAGCVIGVHLGPLAD</sequence>
<reference evidence="2" key="1">
    <citation type="submission" date="2016-01" db="EMBL/GenBank/DDBJ databases">
        <authorList>
            <person name="Peeters C."/>
        </authorList>
    </citation>
    <scope>NUCLEOTIDE SEQUENCE [LARGE SCALE GENOMIC DNA]</scope>
    <source>
        <strain evidence="2">LMG 29323</strain>
    </source>
</reference>
<dbReference type="InterPro" id="IPR012861">
    <property type="entry name" value="DUF1634"/>
</dbReference>
<evidence type="ECO:0000313" key="3">
    <source>
        <dbReference type="Proteomes" id="UP000054911"/>
    </source>
</evidence>
<dbReference type="Proteomes" id="UP000054911">
    <property type="component" value="Unassembled WGS sequence"/>
</dbReference>
<evidence type="ECO:0000256" key="1">
    <source>
        <dbReference type="SAM" id="Phobius"/>
    </source>
</evidence>
<evidence type="ECO:0008006" key="4">
    <source>
        <dbReference type="Google" id="ProtNLM"/>
    </source>
</evidence>
<gene>
    <name evidence="2" type="ORF">AWB80_04639</name>
</gene>
<dbReference type="PROSITE" id="PS51257">
    <property type="entry name" value="PROKAR_LIPOPROTEIN"/>
    <property type="match status" value="1"/>
</dbReference>
<dbReference type="STRING" id="1777141.AWB80_04639"/>
<dbReference type="OrthoDB" id="9106625at2"/>
<feature type="transmembrane region" description="Helical" evidence="1">
    <location>
        <begin position="69"/>
        <end position="91"/>
    </location>
</feature>
<keyword evidence="1" id="KW-0472">Membrane</keyword>
<name>A0A158C590_9BURK</name>
<dbReference type="AlphaFoldDB" id="A0A158C590"/>